<sequence length="397" mass="44816">MAFALSTSLVLHGLRDFATEDLLQNRDKSLSLPSLVQEAYKDHKGGDSAVEIGEFTSDLDVLRKALWGGDALKLTLRIIYRVMTKNAGRKKTLVYFYLPRSALYLWRILRFIGVNAILLTQDQGVIERGEIIRNWNNSKDGAQVLIATYALQLAGVNAHDQCCTAFCRVHRWGASEAQNVYRLITKKTYSEIHESRMMLKCTDIASWWGADAFGGKIPDKVREANNKNGVQQSEANGGYRTRWTTLLSDNEDSEPTLSPKDSISRRLFRGICDVVHIVRQQNYALGPEWPIFAVHNEAHRYLLDLALQDDWWAMLPKTEVLKIFSAYGRKIDAAALAKLKQDIENAREVPEASDNETAERVDVGTPKQWVFRVFAKTFASMKQADDSLPSIGNLFTA</sequence>
<evidence type="ECO:0000313" key="2">
    <source>
        <dbReference type="EMBL" id="WPA99802.1"/>
    </source>
</evidence>
<dbReference type="EMBL" id="CP134186">
    <property type="protein sequence ID" value="WPA99802.1"/>
    <property type="molecule type" value="Genomic_DNA"/>
</dbReference>
<dbReference type="Proteomes" id="UP000230605">
    <property type="component" value="Chromosome 3"/>
</dbReference>
<dbReference type="Proteomes" id="UP001302367">
    <property type="component" value="Chromosome 3"/>
</dbReference>
<evidence type="ECO:0000313" key="4">
    <source>
        <dbReference type="Proteomes" id="UP001302367"/>
    </source>
</evidence>
<dbReference type="OrthoDB" id="3798561at2759"/>
<evidence type="ECO:0000313" key="3">
    <source>
        <dbReference type="Proteomes" id="UP000230605"/>
    </source>
</evidence>
<dbReference type="Gene3D" id="3.40.50.300">
    <property type="entry name" value="P-loop containing nucleotide triphosphate hydrolases"/>
    <property type="match status" value="1"/>
</dbReference>
<reference evidence="2 4" key="2">
    <citation type="submission" date="2023-09" db="EMBL/GenBank/DDBJ databases">
        <title>Complete-Gapless Cercospora beticola genome.</title>
        <authorList>
            <person name="Wyatt N.A."/>
            <person name="Spanner R.E."/>
            <person name="Bolton M.D."/>
        </authorList>
    </citation>
    <scope>NUCLEOTIDE SEQUENCE [LARGE SCALE GENOMIC DNA]</scope>
    <source>
        <strain evidence="2">Cb09-40</strain>
    </source>
</reference>
<dbReference type="EMBL" id="LKMD01000101">
    <property type="protein sequence ID" value="PIA98880.1"/>
    <property type="molecule type" value="Genomic_DNA"/>
</dbReference>
<gene>
    <name evidence="1" type="ORF">CB0940_02655</name>
    <name evidence="2" type="ORF">RHO25_004422</name>
</gene>
<evidence type="ECO:0000313" key="1">
    <source>
        <dbReference type="EMBL" id="PIA98880.1"/>
    </source>
</evidence>
<keyword evidence="4" id="KW-1185">Reference proteome</keyword>
<protein>
    <submittedName>
        <fullName evidence="1">Uncharacterized protein</fullName>
    </submittedName>
</protein>
<reference evidence="1 3" key="1">
    <citation type="submission" date="2015-10" db="EMBL/GenBank/DDBJ databases">
        <title>The cercosporin biosynthetic gene cluster was horizontally transferred to several fungal lineages and shown to be expanded in Cercospora beticola based on microsynteny with recipient genomes.</title>
        <authorList>
            <person name="De Jonge R."/>
            <person name="Ebert M.K."/>
            <person name="Suttle J.C."/>
            <person name="Jurick Ii W.M."/>
            <person name="Secor G.A."/>
            <person name="Thomma B.P."/>
            <person name="Van De Peer Y."/>
            <person name="Bolton M.D."/>
        </authorList>
    </citation>
    <scope>NUCLEOTIDE SEQUENCE [LARGE SCALE GENOMIC DNA]</scope>
    <source>
        <strain evidence="1 3">09-40</strain>
    </source>
</reference>
<name>A0A2G5I286_CERBT</name>
<organism evidence="1 3">
    <name type="scientific">Cercospora beticola</name>
    <name type="common">Sugarbeet leaf spot fungus</name>
    <dbReference type="NCBI Taxonomy" id="122368"/>
    <lineage>
        <taxon>Eukaryota</taxon>
        <taxon>Fungi</taxon>
        <taxon>Dikarya</taxon>
        <taxon>Ascomycota</taxon>
        <taxon>Pezizomycotina</taxon>
        <taxon>Dothideomycetes</taxon>
        <taxon>Dothideomycetidae</taxon>
        <taxon>Mycosphaerellales</taxon>
        <taxon>Mycosphaerellaceae</taxon>
        <taxon>Cercospora</taxon>
    </lineage>
</organism>
<dbReference type="InterPro" id="IPR027417">
    <property type="entry name" value="P-loop_NTPase"/>
</dbReference>
<accession>A0A2G5I286</accession>
<proteinExistence type="predicted"/>
<dbReference type="AlphaFoldDB" id="A0A2G5I286"/>
<dbReference type="SUPFAM" id="SSF52540">
    <property type="entry name" value="P-loop containing nucleoside triphosphate hydrolases"/>
    <property type="match status" value="1"/>
</dbReference>